<dbReference type="EMBL" id="JACWMX010000003">
    <property type="protein sequence ID" value="MBD1393269.1"/>
    <property type="molecule type" value="Genomic_DNA"/>
</dbReference>
<dbReference type="Pfam" id="PF22124">
    <property type="entry name" value="Glyco_hydro_95_cat"/>
    <property type="match status" value="1"/>
</dbReference>
<dbReference type="PIRSF" id="PIRSF007663">
    <property type="entry name" value="UCP007663"/>
    <property type="match status" value="1"/>
</dbReference>
<keyword evidence="6" id="KW-1185">Reference proteome</keyword>
<comment type="caution">
    <text evidence="5">The sequence shown here is derived from an EMBL/GenBank/DDBJ whole genome shotgun (WGS) entry which is preliminary data.</text>
</comment>
<dbReference type="InterPro" id="IPR027414">
    <property type="entry name" value="GH95_N_dom"/>
</dbReference>
<feature type="domain" description="Glycosyl hydrolase family 95 catalytic" evidence="4">
    <location>
        <begin position="303"/>
        <end position="721"/>
    </location>
</feature>
<feature type="signal peptide" evidence="1">
    <location>
        <begin position="1"/>
        <end position="18"/>
    </location>
</feature>
<dbReference type="InterPro" id="IPR016518">
    <property type="entry name" value="Alpha-L-fucosidase"/>
</dbReference>
<sequence length="819" mass="90414">MKKIILCLTVLIPFAALSQQPLKLWYKQPAKRWTQALPIGNGRIGAMIFGGTSNELIQLNESSLWSGNPVSPSMNPNAYQYLAKVREAVAGGDYKKAAELSKNMQGNYSQSYLPLGDLKIKQDFGSSKVSAYYRDLDISNAIATTKFKVKGVMYTRQLFTSAADQVMVMRITADKPKSISLKLSTNSQLKYTTSVMDNNVLAMRGEAPAKAYPVYLNKKNALEYNDAAAPCRGMRFILLTKAIQKGGSVSVDTTGTTIKNATEVLVLLSTATSFNGYDKCPSTDGKDEVKISRVYLKAASNKTYQQLLNNHLADYHHYFNRVGLKLTAQKQDTTTLPTDARLLSYTTGKEDPAFEALFFQFGRYLLISSSRPGGTTANLQGIWNDSVSPPWSSNYTTNINVQMNYWPAETTNLSELHQPLLNLIDELAVNGKNTAKEFYHLDGWVVHHNSDIWAMSNPVGEGSGDPMWANWAMGGDWLSRHEWDHYLFTGDKQFLKQKAYPLMKGAVAFTLGWMIKDKDGYWITSPSGSPENAFIDEKGVQGTIAAASTMDMSIIRDLFDHFIKASEILGEDKALRDTVVSRMARLYPFKIGKKGGIVEWYKDWDETDVHHRHVSHLYGLYPGEQISPISTPALATAAKKTLEMRGDEGTGWSKAWKINFWARLLDGNHAHKLVRDLLHLTGEEGTAYAGGGGTYANLFDAHPPFQIDGNFGAAAGIAEMLLQSQAGDLYLLPALPDVWKDGEVTGLKARGNFEISVNWKAHQLSSATVKSIKGGICRVRSNSPIKLAGSTASSKKDGESYLLSFDTQGGKTYQFVAAP</sequence>
<dbReference type="InterPro" id="IPR049053">
    <property type="entry name" value="AFCA-like_C"/>
</dbReference>
<gene>
    <name evidence="5" type="ORF">IDJ76_09185</name>
</gene>
<evidence type="ECO:0000256" key="1">
    <source>
        <dbReference type="SAM" id="SignalP"/>
    </source>
</evidence>
<dbReference type="AlphaFoldDB" id="A0A926NJK6"/>
<accession>A0A926NJK6</accession>
<dbReference type="Gene3D" id="1.50.10.10">
    <property type="match status" value="1"/>
</dbReference>
<dbReference type="Proteomes" id="UP000619078">
    <property type="component" value="Unassembled WGS sequence"/>
</dbReference>
<dbReference type="Pfam" id="PF14498">
    <property type="entry name" value="Glyco_hyd_65N_2"/>
    <property type="match status" value="1"/>
</dbReference>
<feature type="domain" description="Alpha fucosidase A-like C-terminal" evidence="3">
    <location>
        <begin position="723"/>
        <end position="814"/>
    </location>
</feature>
<protein>
    <submittedName>
        <fullName evidence="5">Glycoside hydrolase family 95 protein</fullName>
    </submittedName>
</protein>
<dbReference type="Gene3D" id="2.70.98.50">
    <property type="entry name" value="putative glycoside hydrolase family protein from bacillus halodurans"/>
    <property type="match status" value="1"/>
</dbReference>
<dbReference type="InterPro" id="IPR008928">
    <property type="entry name" value="6-hairpin_glycosidase_sf"/>
</dbReference>
<evidence type="ECO:0000259" key="3">
    <source>
        <dbReference type="Pfam" id="PF21307"/>
    </source>
</evidence>
<evidence type="ECO:0000313" key="6">
    <source>
        <dbReference type="Proteomes" id="UP000619078"/>
    </source>
</evidence>
<evidence type="ECO:0000259" key="4">
    <source>
        <dbReference type="Pfam" id="PF22124"/>
    </source>
</evidence>
<proteinExistence type="predicted"/>
<dbReference type="GO" id="GO:0005975">
    <property type="term" value="P:carbohydrate metabolic process"/>
    <property type="evidence" value="ECO:0007669"/>
    <property type="project" value="InterPro"/>
</dbReference>
<name>A0A926NJK6_9SPHI</name>
<dbReference type="SUPFAM" id="SSF48208">
    <property type="entry name" value="Six-hairpin glycosidases"/>
    <property type="match status" value="1"/>
</dbReference>
<organism evidence="5 6">
    <name type="scientific">Mucilaginibacter glaciei</name>
    <dbReference type="NCBI Taxonomy" id="2772109"/>
    <lineage>
        <taxon>Bacteria</taxon>
        <taxon>Pseudomonadati</taxon>
        <taxon>Bacteroidota</taxon>
        <taxon>Sphingobacteriia</taxon>
        <taxon>Sphingobacteriales</taxon>
        <taxon>Sphingobacteriaceae</taxon>
        <taxon>Mucilaginibacter</taxon>
    </lineage>
</organism>
<dbReference type="RefSeq" id="WP_191163002.1">
    <property type="nucleotide sequence ID" value="NZ_JACWMX010000003.1"/>
</dbReference>
<feature type="domain" description="Glycosyl hydrolase family 95 N-terminal" evidence="2">
    <location>
        <begin position="24"/>
        <end position="276"/>
    </location>
</feature>
<dbReference type="PANTHER" id="PTHR31084:SF0">
    <property type="entry name" value="ALPHA-L-FUCOSIDASE 2"/>
    <property type="match status" value="1"/>
</dbReference>
<evidence type="ECO:0000313" key="5">
    <source>
        <dbReference type="EMBL" id="MBD1393269.1"/>
    </source>
</evidence>
<dbReference type="GO" id="GO:0004560">
    <property type="term" value="F:alpha-L-fucosidase activity"/>
    <property type="evidence" value="ECO:0007669"/>
    <property type="project" value="InterPro"/>
</dbReference>
<dbReference type="PANTHER" id="PTHR31084">
    <property type="entry name" value="ALPHA-L-FUCOSIDASE 2"/>
    <property type="match status" value="1"/>
</dbReference>
<dbReference type="InterPro" id="IPR012341">
    <property type="entry name" value="6hp_glycosidase-like_sf"/>
</dbReference>
<reference evidence="5" key="1">
    <citation type="submission" date="2020-09" db="EMBL/GenBank/DDBJ databases">
        <title>Novel species of Mucilaginibacter isolated from a glacier on the Tibetan Plateau.</title>
        <authorList>
            <person name="Liu Q."/>
            <person name="Xin Y.-H."/>
        </authorList>
    </citation>
    <scope>NUCLEOTIDE SEQUENCE</scope>
    <source>
        <strain evidence="5">ZB1P21</strain>
    </source>
</reference>
<keyword evidence="5" id="KW-0378">Hydrolase</keyword>
<dbReference type="InterPro" id="IPR054363">
    <property type="entry name" value="GH95_cat"/>
</dbReference>
<dbReference type="FunFam" id="1.50.10.10:FF:000028">
    <property type="entry name" value="Alpha-L-fucosidase 2"/>
    <property type="match status" value="1"/>
</dbReference>
<dbReference type="Pfam" id="PF21307">
    <property type="entry name" value="Glyco_hydro_95_C"/>
    <property type="match status" value="1"/>
</dbReference>
<evidence type="ECO:0000259" key="2">
    <source>
        <dbReference type="Pfam" id="PF14498"/>
    </source>
</evidence>
<keyword evidence="1" id="KW-0732">Signal</keyword>
<feature type="chain" id="PRO_5037486582" evidence="1">
    <location>
        <begin position="19"/>
        <end position="819"/>
    </location>
</feature>